<dbReference type="InterPro" id="IPR011006">
    <property type="entry name" value="CheY-like_superfamily"/>
</dbReference>
<protein>
    <recommendedName>
        <fullName evidence="1">Stage 0 sporulation protein A homolog</fullName>
    </recommendedName>
</protein>
<dbReference type="Proteomes" id="UP000184038">
    <property type="component" value="Unassembled WGS sequence"/>
</dbReference>
<evidence type="ECO:0000256" key="1">
    <source>
        <dbReference type="ARBA" id="ARBA00018672"/>
    </source>
</evidence>
<keyword evidence="5 9" id="KW-0238">DNA-binding</keyword>
<dbReference type="SUPFAM" id="SSF52172">
    <property type="entry name" value="CheY-like"/>
    <property type="match status" value="1"/>
</dbReference>
<dbReference type="GO" id="GO:0032993">
    <property type="term" value="C:protein-DNA complex"/>
    <property type="evidence" value="ECO:0007669"/>
    <property type="project" value="TreeGrafter"/>
</dbReference>
<dbReference type="FunFam" id="1.10.10.10:FF:000018">
    <property type="entry name" value="DNA-binding response regulator ResD"/>
    <property type="match status" value="1"/>
</dbReference>
<dbReference type="GO" id="GO:0005829">
    <property type="term" value="C:cytosol"/>
    <property type="evidence" value="ECO:0007669"/>
    <property type="project" value="TreeGrafter"/>
</dbReference>
<dbReference type="Gene3D" id="6.10.250.690">
    <property type="match status" value="1"/>
</dbReference>
<dbReference type="InterPro" id="IPR039420">
    <property type="entry name" value="WalR-like"/>
</dbReference>
<dbReference type="Pfam" id="PF00486">
    <property type="entry name" value="Trans_reg_C"/>
    <property type="match status" value="1"/>
</dbReference>
<dbReference type="EMBL" id="FRCP01000009">
    <property type="protein sequence ID" value="SHM37283.1"/>
    <property type="molecule type" value="Genomic_DNA"/>
</dbReference>
<keyword evidence="6" id="KW-0804">Transcription</keyword>
<dbReference type="PROSITE" id="PS50110">
    <property type="entry name" value="RESPONSE_REGULATORY"/>
    <property type="match status" value="1"/>
</dbReference>
<feature type="domain" description="OmpR/PhoB-type" evidence="11">
    <location>
        <begin position="131"/>
        <end position="230"/>
    </location>
</feature>
<dbReference type="Gene3D" id="1.10.10.10">
    <property type="entry name" value="Winged helix-like DNA-binding domain superfamily/Winged helix DNA-binding domain"/>
    <property type="match status" value="1"/>
</dbReference>
<reference evidence="12 13" key="1">
    <citation type="submission" date="2016-11" db="EMBL/GenBank/DDBJ databases">
        <authorList>
            <person name="Jaros S."/>
            <person name="Januszkiewicz K."/>
            <person name="Wedrychowicz H."/>
        </authorList>
    </citation>
    <scope>NUCLEOTIDE SEQUENCE [LARGE SCALE GENOMIC DNA]</scope>
    <source>
        <strain evidence="12 13">DSM 15930</strain>
    </source>
</reference>
<dbReference type="GO" id="GO:0006355">
    <property type="term" value="P:regulation of DNA-templated transcription"/>
    <property type="evidence" value="ECO:0007669"/>
    <property type="project" value="InterPro"/>
</dbReference>
<feature type="domain" description="Response regulatory" evidence="10">
    <location>
        <begin position="4"/>
        <end position="117"/>
    </location>
</feature>
<dbReference type="SMART" id="SM00862">
    <property type="entry name" value="Trans_reg_C"/>
    <property type="match status" value="1"/>
</dbReference>
<keyword evidence="2 8" id="KW-0597">Phosphoprotein</keyword>
<dbReference type="GO" id="GO:0000976">
    <property type="term" value="F:transcription cis-regulatory region binding"/>
    <property type="evidence" value="ECO:0007669"/>
    <property type="project" value="TreeGrafter"/>
</dbReference>
<dbReference type="CDD" id="cd00383">
    <property type="entry name" value="trans_reg_C"/>
    <property type="match status" value="1"/>
</dbReference>
<dbReference type="InterPro" id="IPR001789">
    <property type="entry name" value="Sig_transdc_resp-reg_receiver"/>
</dbReference>
<evidence type="ECO:0000313" key="12">
    <source>
        <dbReference type="EMBL" id="SHM37283.1"/>
    </source>
</evidence>
<evidence type="ECO:0000313" key="13">
    <source>
        <dbReference type="Proteomes" id="UP000184038"/>
    </source>
</evidence>
<dbReference type="InterPro" id="IPR036388">
    <property type="entry name" value="WH-like_DNA-bd_sf"/>
</dbReference>
<dbReference type="SMART" id="SM00448">
    <property type="entry name" value="REC"/>
    <property type="match status" value="1"/>
</dbReference>
<dbReference type="PANTHER" id="PTHR48111">
    <property type="entry name" value="REGULATOR OF RPOS"/>
    <property type="match status" value="1"/>
</dbReference>
<feature type="modified residue" description="4-aspartylphosphate" evidence="8">
    <location>
        <position position="53"/>
    </location>
</feature>
<evidence type="ECO:0000256" key="5">
    <source>
        <dbReference type="ARBA" id="ARBA00023125"/>
    </source>
</evidence>
<evidence type="ECO:0000256" key="3">
    <source>
        <dbReference type="ARBA" id="ARBA00023012"/>
    </source>
</evidence>
<feature type="DNA-binding region" description="OmpR/PhoB-type" evidence="9">
    <location>
        <begin position="131"/>
        <end position="230"/>
    </location>
</feature>
<evidence type="ECO:0000256" key="4">
    <source>
        <dbReference type="ARBA" id="ARBA00023015"/>
    </source>
</evidence>
<evidence type="ECO:0000259" key="10">
    <source>
        <dbReference type="PROSITE" id="PS50110"/>
    </source>
</evidence>
<evidence type="ECO:0000256" key="9">
    <source>
        <dbReference type="PROSITE-ProRule" id="PRU01091"/>
    </source>
</evidence>
<evidence type="ECO:0000256" key="7">
    <source>
        <dbReference type="ARBA" id="ARBA00024867"/>
    </source>
</evidence>
<dbReference type="STRING" id="1120996.SAMN02746066_01740"/>
<evidence type="ECO:0000256" key="2">
    <source>
        <dbReference type="ARBA" id="ARBA00022553"/>
    </source>
</evidence>
<dbReference type="Gene3D" id="3.40.50.2300">
    <property type="match status" value="1"/>
</dbReference>
<proteinExistence type="predicted"/>
<dbReference type="GO" id="GO:0000156">
    <property type="term" value="F:phosphorelay response regulator activity"/>
    <property type="evidence" value="ECO:0007669"/>
    <property type="project" value="TreeGrafter"/>
</dbReference>
<keyword evidence="4" id="KW-0805">Transcription regulation</keyword>
<evidence type="ECO:0000256" key="6">
    <source>
        <dbReference type="ARBA" id="ARBA00023163"/>
    </source>
</evidence>
<keyword evidence="3" id="KW-0902">Two-component regulatory system</keyword>
<dbReference type="OrthoDB" id="2028620at2"/>
<evidence type="ECO:0000256" key="8">
    <source>
        <dbReference type="PROSITE-ProRule" id="PRU00169"/>
    </source>
</evidence>
<dbReference type="CDD" id="cd17574">
    <property type="entry name" value="REC_OmpR"/>
    <property type="match status" value="1"/>
</dbReference>
<evidence type="ECO:0000259" key="11">
    <source>
        <dbReference type="PROSITE" id="PS51755"/>
    </source>
</evidence>
<name>A0A1M7I9N1_9FIRM</name>
<dbReference type="AlphaFoldDB" id="A0A1M7I9N1"/>
<gene>
    <name evidence="12" type="ORF">SAMN02746066_01740</name>
</gene>
<dbReference type="RefSeq" id="WP_073286120.1">
    <property type="nucleotide sequence ID" value="NZ_FRCP01000009.1"/>
</dbReference>
<dbReference type="PROSITE" id="PS51755">
    <property type="entry name" value="OMPR_PHOB"/>
    <property type="match status" value="1"/>
</dbReference>
<dbReference type="PANTHER" id="PTHR48111:SF40">
    <property type="entry name" value="PHOSPHATE REGULON TRANSCRIPTIONAL REGULATORY PROTEIN PHOB"/>
    <property type="match status" value="1"/>
</dbReference>
<organism evidence="12 13">
    <name type="scientific">Anaerosporobacter mobilis DSM 15930</name>
    <dbReference type="NCBI Taxonomy" id="1120996"/>
    <lineage>
        <taxon>Bacteria</taxon>
        <taxon>Bacillati</taxon>
        <taxon>Bacillota</taxon>
        <taxon>Clostridia</taxon>
        <taxon>Lachnospirales</taxon>
        <taxon>Lachnospiraceae</taxon>
        <taxon>Anaerosporobacter</taxon>
    </lineage>
</organism>
<dbReference type="Pfam" id="PF00072">
    <property type="entry name" value="Response_reg"/>
    <property type="match status" value="1"/>
</dbReference>
<accession>A0A1M7I9N1</accession>
<comment type="function">
    <text evidence="7">May play the central regulatory role in sporulation. It may be an element of the effector pathway responsible for the activation of sporulation genes in response to nutritional stress. Spo0A may act in concert with spo0H (a sigma factor) to control the expression of some genes that are critical to the sporulation process.</text>
</comment>
<dbReference type="InterPro" id="IPR001867">
    <property type="entry name" value="OmpR/PhoB-type_DNA-bd"/>
</dbReference>
<sequence>MKYDCIVIDDELDIAKTTAEYFEMFGIKTTYATEYEEGMKLFKENEVSLLILDINLRERSGFNFCKSIREESDIPILFISARDSEGDILTGLNIGGDDYIIKPFTLNILLAKAKTMLKRYQTYISMNKEEPIVSSVPAHITLDHNYRQVSVNGEIVKFKNQEFRLLAYLIKHCNRVISKEELFEKVWEDVYVSDVTLNVHIRRIREKIEKDPKNPKYIKTIWGVGYVFEVKVPT</sequence>
<keyword evidence="13" id="KW-1185">Reference proteome</keyword>